<dbReference type="AlphaFoldDB" id="A0AAE0IBA9"/>
<gene>
    <name evidence="1" type="ORF">B0H66DRAFT_589647</name>
</gene>
<evidence type="ECO:0000313" key="1">
    <source>
        <dbReference type="EMBL" id="KAK3321810.1"/>
    </source>
</evidence>
<dbReference type="Proteomes" id="UP001283341">
    <property type="component" value="Unassembled WGS sequence"/>
</dbReference>
<name>A0AAE0IBA9_9PEZI</name>
<sequence length="379" mass="42414">MANSASDDKPPTDILVLGSLSKSPAFFSFDEDDDEPAKNAAPVKLAHDALGVPQMGLTSNMVRIPEIVLFKPSFPNQVAAAAQQMTSFIQPAMPYLMPGLGTVSSSQDSNALAAKVVGRAHEIAQDFPPIWYVNLPTSSMTDARRQELRERVQAVQDFKSWSSLKWWADVFKAVPTTPGDLHNKMVQSSAFAFRAAQEMGRLEWLRSDKPNAIRSQTFECMQKDLHQNIMELAIGTFQGLDEISRRALEPIFKEVLNSASDKTVEFEDHRVVMAEKHELNSSTNKMVSSIRLISFQIGESFYSIDEGKDGIRRMVRCTVEFMQFDAEFDLAIWNRFEGGIAAEQKQACRDFILKRTVDMDRPVATVAGWKLDDDSDCSD</sequence>
<reference evidence="1" key="1">
    <citation type="journal article" date="2023" name="Mol. Phylogenet. Evol.">
        <title>Genome-scale phylogeny and comparative genomics of the fungal order Sordariales.</title>
        <authorList>
            <person name="Hensen N."/>
            <person name="Bonometti L."/>
            <person name="Westerberg I."/>
            <person name="Brannstrom I.O."/>
            <person name="Guillou S."/>
            <person name="Cros-Aarteil S."/>
            <person name="Calhoun S."/>
            <person name="Haridas S."/>
            <person name="Kuo A."/>
            <person name="Mondo S."/>
            <person name="Pangilinan J."/>
            <person name="Riley R."/>
            <person name="LaButti K."/>
            <person name="Andreopoulos B."/>
            <person name="Lipzen A."/>
            <person name="Chen C."/>
            <person name="Yan M."/>
            <person name="Daum C."/>
            <person name="Ng V."/>
            <person name="Clum A."/>
            <person name="Steindorff A."/>
            <person name="Ohm R.A."/>
            <person name="Martin F."/>
            <person name="Silar P."/>
            <person name="Natvig D.O."/>
            <person name="Lalanne C."/>
            <person name="Gautier V."/>
            <person name="Ament-Velasquez S.L."/>
            <person name="Kruys A."/>
            <person name="Hutchinson M.I."/>
            <person name="Powell A.J."/>
            <person name="Barry K."/>
            <person name="Miller A.N."/>
            <person name="Grigoriev I.V."/>
            <person name="Debuchy R."/>
            <person name="Gladieux P."/>
            <person name="Hiltunen Thoren M."/>
            <person name="Johannesson H."/>
        </authorList>
    </citation>
    <scope>NUCLEOTIDE SEQUENCE</scope>
    <source>
        <strain evidence="1">CBS 118394</strain>
    </source>
</reference>
<keyword evidence="2" id="KW-1185">Reference proteome</keyword>
<proteinExistence type="predicted"/>
<dbReference type="EMBL" id="JAUEDM010000003">
    <property type="protein sequence ID" value="KAK3321810.1"/>
    <property type="molecule type" value="Genomic_DNA"/>
</dbReference>
<protein>
    <submittedName>
        <fullName evidence="1">Uncharacterized protein</fullName>
    </submittedName>
</protein>
<reference evidence="1" key="2">
    <citation type="submission" date="2023-06" db="EMBL/GenBank/DDBJ databases">
        <authorList>
            <consortium name="Lawrence Berkeley National Laboratory"/>
            <person name="Haridas S."/>
            <person name="Hensen N."/>
            <person name="Bonometti L."/>
            <person name="Westerberg I."/>
            <person name="Brannstrom I.O."/>
            <person name="Guillou S."/>
            <person name="Cros-Aarteil S."/>
            <person name="Calhoun S."/>
            <person name="Kuo A."/>
            <person name="Mondo S."/>
            <person name="Pangilinan J."/>
            <person name="Riley R."/>
            <person name="Labutti K."/>
            <person name="Andreopoulos B."/>
            <person name="Lipzen A."/>
            <person name="Chen C."/>
            <person name="Yanf M."/>
            <person name="Daum C."/>
            <person name="Ng V."/>
            <person name="Clum A."/>
            <person name="Steindorff A."/>
            <person name="Ohm R."/>
            <person name="Martin F."/>
            <person name="Silar P."/>
            <person name="Natvig D."/>
            <person name="Lalanne C."/>
            <person name="Gautier V."/>
            <person name="Ament-Velasquez S.L."/>
            <person name="Kruys A."/>
            <person name="Hutchinson M.I."/>
            <person name="Powell A.J."/>
            <person name="Barry K."/>
            <person name="Miller A.N."/>
            <person name="Grigoriev I.V."/>
            <person name="Debuchy R."/>
            <person name="Gladieux P."/>
            <person name="Thoren M.H."/>
            <person name="Johannesson H."/>
        </authorList>
    </citation>
    <scope>NUCLEOTIDE SEQUENCE</scope>
    <source>
        <strain evidence="1">CBS 118394</strain>
    </source>
</reference>
<comment type="caution">
    <text evidence="1">The sequence shown here is derived from an EMBL/GenBank/DDBJ whole genome shotgun (WGS) entry which is preliminary data.</text>
</comment>
<evidence type="ECO:0000313" key="2">
    <source>
        <dbReference type="Proteomes" id="UP001283341"/>
    </source>
</evidence>
<organism evidence="1 2">
    <name type="scientific">Apodospora peruviana</name>
    <dbReference type="NCBI Taxonomy" id="516989"/>
    <lineage>
        <taxon>Eukaryota</taxon>
        <taxon>Fungi</taxon>
        <taxon>Dikarya</taxon>
        <taxon>Ascomycota</taxon>
        <taxon>Pezizomycotina</taxon>
        <taxon>Sordariomycetes</taxon>
        <taxon>Sordariomycetidae</taxon>
        <taxon>Sordariales</taxon>
        <taxon>Lasiosphaeriaceae</taxon>
        <taxon>Apodospora</taxon>
    </lineage>
</organism>
<accession>A0AAE0IBA9</accession>